<feature type="non-terminal residue" evidence="2">
    <location>
        <position position="266"/>
    </location>
</feature>
<dbReference type="Gene3D" id="3.40.50.300">
    <property type="entry name" value="P-loop containing nucleotide triphosphate hydrolases"/>
    <property type="match status" value="1"/>
</dbReference>
<dbReference type="EMBL" id="JRFS01000021">
    <property type="protein sequence ID" value="PWE83315.1"/>
    <property type="molecule type" value="Genomic_DNA"/>
</dbReference>
<dbReference type="InterPro" id="IPR027417">
    <property type="entry name" value="P-loop_NTPase"/>
</dbReference>
<proteinExistence type="predicted"/>
<dbReference type="RefSeq" id="WP_158272437.1">
    <property type="nucleotide sequence ID" value="NZ_JRFS01000021.1"/>
</dbReference>
<dbReference type="AlphaFoldDB" id="A0A2U2EFM4"/>
<organism evidence="2 3">
    <name type="scientific">Agathobacter rectalis</name>
    <dbReference type="NCBI Taxonomy" id="39491"/>
    <lineage>
        <taxon>Bacteria</taxon>
        <taxon>Bacillati</taxon>
        <taxon>Bacillota</taxon>
        <taxon>Clostridia</taxon>
        <taxon>Lachnospirales</taxon>
        <taxon>Lachnospiraceae</taxon>
        <taxon>Agathobacter</taxon>
    </lineage>
</organism>
<evidence type="ECO:0000313" key="3">
    <source>
        <dbReference type="Proteomes" id="UP000245905"/>
    </source>
</evidence>
<accession>A0A2U2EFM4</accession>
<dbReference type="GO" id="GO:0016020">
    <property type="term" value="C:membrane"/>
    <property type="evidence" value="ECO:0007669"/>
    <property type="project" value="InterPro"/>
</dbReference>
<dbReference type="SUPFAM" id="SSF52540">
    <property type="entry name" value="P-loop containing nucleoside triphosphate hydrolases"/>
    <property type="match status" value="1"/>
</dbReference>
<feature type="transmembrane region" description="Helical" evidence="1">
    <location>
        <begin position="15"/>
        <end position="38"/>
    </location>
</feature>
<gene>
    <name evidence="2" type="ORF">LD38_10615</name>
</gene>
<feature type="transmembrane region" description="Helical" evidence="1">
    <location>
        <begin position="67"/>
        <end position="85"/>
    </location>
</feature>
<evidence type="ECO:0000256" key="1">
    <source>
        <dbReference type="SAM" id="Phobius"/>
    </source>
</evidence>
<sequence length="266" mass="30642">MANYGTRYVKKKTPWAAFAFLLLFFLLLGYIISGLYVAPADLKGDYNAQMLWAVTHFFKIANSKTPAWVGIGFIGWFFFVNYYMIHYRNFHSEMEHGDEDWLDPETASRELADKDDDKNNRIVSENVKVSMKGRLSNNNMLVVGASGSFKTTSIMHQNMLQFGANHVILDVKGDTQRKLGRAYEKAGYKILSLNFKNPEKSDRFNPFTWIQTESDMLRIIKSWHDAVRPIEGNTAADPFWDDAVDLKMQSVFYYAWLDAKDHGRTA</sequence>
<keyword evidence="1" id="KW-1133">Transmembrane helix</keyword>
<protein>
    <recommendedName>
        <fullName evidence="4">Type IV secretory system conjugative DNA transfer family protein</fullName>
    </recommendedName>
</protein>
<reference evidence="2 3" key="1">
    <citation type="submission" date="2014-09" db="EMBL/GenBank/DDBJ databases">
        <title>Butyrate-producing bacteria isolated from human gut.</title>
        <authorList>
            <person name="Zhang Q."/>
            <person name="Zhao L."/>
        </authorList>
    </citation>
    <scope>NUCLEOTIDE SEQUENCE [LARGE SCALE GENOMIC DNA]</scope>
    <source>
        <strain evidence="2 3">R22</strain>
    </source>
</reference>
<dbReference type="InterPro" id="IPR003688">
    <property type="entry name" value="TraG/VirD4"/>
</dbReference>
<evidence type="ECO:0008006" key="4">
    <source>
        <dbReference type="Google" id="ProtNLM"/>
    </source>
</evidence>
<comment type="caution">
    <text evidence="2">The sequence shown here is derived from an EMBL/GenBank/DDBJ whole genome shotgun (WGS) entry which is preliminary data.</text>
</comment>
<name>A0A2U2EFM4_9FIRM</name>
<evidence type="ECO:0000313" key="2">
    <source>
        <dbReference type="EMBL" id="PWE83315.1"/>
    </source>
</evidence>
<dbReference type="Pfam" id="PF02534">
    <property type="entry name" value="T4SS-DNA_transf"/>
    <property type="match status" value="1"/>
</dbReference>
<dbReference type="Proteomes" id="UP000245905">
    <property type="component" value="Unassembled WGS sequence"/>
</dbReference>
<keyword evidence="1" id="KW-0812">Transmembrane</keyword>
<keyword evidence="1" id="KW-0472">Membrane</keyword>